<reference evidence="4" key="2">
    <citation type="submission" date="2025-08" db="UniProtKB">
        <authorList>
            <consortium name="Ensembl"/>
        </authorList>
    </citation>
    <scope>IDENTIFICATION</scope>
</reference>
<evidence type="ECO:0000259" key="3">
    <source>
        <dbReference type="Pfam" id="PF07894"/>
    </source>
</evidence>
<dbReference type="AlphaFoldDB" id="A0A803TEG3"/>
<dbReference type="SUPFAM" id="SSF56024">
    <property type="entry name" value="Phospholipase D/nuclease"/>
    <property type="match status" value="1"/>
</dbReference>
<evidence type="ECO:0000256" key="1">
    <source>
        <dbReference type="ARBA" id="ARBA00006937"/>
    </source>
</evidence>
<feature type="domain" description="Scaffolding anchor of CK1" evidence="3">
    <location>
        <begin position="17"/>
        <end position="292"/>
    </location>
</feature>
<sequence length="522" mass="59546">MAESQLLCLEEASFCGERVSEHHPRFYYDEAQRRALEVLASRGEKAYREQLRREQLRDFLSSRELQALRSGWSAYARQPGGEGGKTGAAAPLGPSGKPLSLVYWPECSDTEIPPLDLGWTHNAFYRGVPRLALHTQPRKEDKAPHVKQLVRESLQQAHKIIAIVMDHFTDRDIFRDVVDAAYKRRVPVYIILDEEGSKFFLEMCKCMELSDYHIRNIRVRSVTGVGFYMPSGKIKGNLCSRFLMVDGDKVLTGSYSFTWTSSHIDRNILLYLTGQHVEMFDLEFRELYAISEEINLYKELNIPCPYRSGIEKMGFSSSTVARKAINPKYGLVVGVPPGEMLRWASRQRQETQEKLEGRGEENESDKRLHSFLNDLITVEQILPEIEPPLEDLNRGNRSPQKLFAMFQLDPKNKSKSRESILESPKNDIANGEAGSKQNKKFGSGLFRRSKRPSPLNADANSFTSETTEEFVVVKVPKDNQSNFRPISARSNVGNSGKSLKKSLSLFYFLNIHIFMEHAFFLS</sequence>
<dbReference type="InParanoid" id="A0A803TEG3"/>
<dbReference type="InterPro" id="IPR012461">
    <property type="entry name" value="SACK1"/>
</dbReference>
<evidence type="ECO:0000313" key="4">
    <source>
        <dbReference type="Ensembl" id="ENSACAP00000033603.1"/>
    </source>
</evidence>
<accession>A0A803TEG3</accession>
<dbReference type="GO" id="GO:0007165">
    <property type="term" value="P:signal transduction"/>
    <property type="evidence" value="ECO:0000318"/>
    <property type="project" value="GO_Central"/>
</dbReference>
<dbReference type="Bgee" id="ENSACAG00000007387">
    <property type="expression patterns" value="Expressed in dewlap and 6 other cell types or tissues"/>
</dbReference>
<dbReference type="InterPro" id="IPR050944">
    <property type="entry name" value="FAM83"/>
</dbReference>
<dbReference type="GO" id="GO:0019901">
    <property type="term" value="F:protein kinase binding"/>
    <property type="evidence" value="ECO:0000318"/>
    <property type="project" value="GO_Central"/>
</dbReference>
<name>A0A803TEG3_ANOCA</name>
<gene>
    <name evidence="4" type="primary">FAM83F</name>
</gene>
<feature type="compositionally biased region" description="Basic and acidic residues" evidence="2">
    <location>
        <begin position="410"/>
        <end position="420"/>
    </location>
</feature>
<dbReference type="Ensembl" id="ENSACAT00000056217.1">
    <property type="protein sequence ID" value="ENSACAP00000033603.1"/>
    <property type="gene ID" value="ENSACAG00000007387.4"/>
</dbReference>
<evidence type="ECO:0000256" key="2">
    <source>
        <dbReference type="SAM" id="MobiDB-lite"/>
    </source>
</evidence>
<reference evidence="4" key="3">
    <citation type="submission" date="2025-09" db="UniProtKB">
        <authorList>
            <consortium name="Ensembl"/>
        </authorList>
    </citation>
    <scope>IDENTIFICATION</scope>
</reference>
<organism evidence="4 5">
    <name type="scientific">Anolis carolinensis</name>
    <name type="common">Green anole</name>
    <name type="synonym">American chameleon</name>
    <dbReference type="NCBI Taxonomy" id="28377"/>
    <lineage>
        <taxon>Eukaryota</taxon>
        <taxon>Metazoa</taxon>
        <taxon>Chordata</taxon>
        <taxon>Craniata</taxon>
        <taxon>Vertebrata</taxon>
        <taxon>Euteleostomi</taxon>
        <taxon>Lepidosauria</taxon>
        <taxon>Squamata</taxon>
        <taxon>Bifurcata</taxon>
        <taxon>Unidentata</taxon>
        <taxon>Episquamata</taxon>
        <taxon>Toxicofera</taxon>
        <taxon>Iguania</taxon>
        <taxon>Dactyloidae</taxon>
        <taxon>Anolis</taxon>
    </lineage>
</organism>
<comment type="similarity">
    <text evidence="1">Belongs to the FAM83 family.</text>
</comment>
<dbReference type="Gene3D" id="3.30.870.10">
    <property type="entry name" value="Endonuclease Chain A"/>
    <property type="match status" value="1"/>
</dbReference>
<feature type="compositionally biased region" description="Basic and acidic residues" evidence="2">
    <location>
        <begin position="347"/>
        <end position="366"/>
    </location>
</feature>
<protein>
    <submittedName>
        <fullName evidence="4">Family with sequence similarity 83 member F</fullName>
    </submittedName>
</protein>
<reference evidence="4 5" key="1">
    <citation type="submission" date="2009-12" db="EMBL/GenBank/DDBJ databases">
        <title>The Genome Sequence of Anolis carolinensis (Green Anole Lizard).</title>
        <authorList>
            <consortium name="The Genome Sequencing Platform"/>
            <person name="Di Palma F."/>
            <person name="Alfoldi J."/>
            <person name="Heiman D."/>
            <person name="Young S."/>
            <person name="Grabherr M."/>
            <person name="Johnson J."/>
            <person name="Lander E.S."/>
            <person name="Lindblad-Toh K."/>
        </authorList>
    </citation>
    <scope>NUCLEOTIDE SEQUENCE [LARGE SCALE GENOMIC DNA]</scope>
    <source>
        <strain evidence="4 5">JBL SC #1</strain>
    </source>
</reference>
<dbReference type="GeneTree" id="ENSGT00940000160998"/>
<keyword evidence="5" id="KW-1185">Reference proteome</keyword>
<dbReference type="Proteomes" id="UP000001646">
    <property type="component" value="Chromosome 5"/>
</dbReference>
<feature type="region of interest" description="Disordered" evidence="2">
    <location>
        <begin position="345"/>
        <end position="366"/>
    </location>
</feature>
<dbReference type="PANTHER" id="PTHR16181:SF29">
    <property type="entry name" value="PROTEIN FAM83A-RELATED"/>
    <property type="match status" value="1"/>
</dbReference>
<feature type="region of interest" description="Disordered" evidence="2">
    <location>
        <begin position="407"/>
        <end position="462"/>
    </location>
</feature>
<evidence type="ECO:0000313" key="5">
    <source>
        <dbReference type="Proteomes" id="UP000001646"/>
    </source>
</evidence>
<proteinExistence type="inferred from homology"/>
<dbReference type="PANTHER" id="PTHR16181">
    <property type="entry name" value="PROTEIN FAM83A-RELATED"/>
    <property type="match status" value="1"/>
</dbReference>
<dbReference type="Pfam" id="PF07894">
    <property type="entry name" value="SACK1"/>
    <property type="match status" value="1"/>
</dbReference>